<dbReference type="Pfam" id="PF06580">
    <property type="entry name" value="His_kinase"/>
    <property type="match status" value="1"/>
</dbReference>
<dbReference type="GO" id="GO:0016020">
    <property type="term" value="C:membrane"/>
    <property type="evidence" value="ECO:0007669"/>
    <property type="project" value="UniProtKB-SubCell"/>
</dbReference>
<evidence type="ECO:0000256" key="6">
    <source>
        <dbReference type="ARBA" id="ARBA00022777"/>
    </source>
</evidence>
<dbReference type="AlphaFoldDB" id="C9L9A6"/>
<dbReference type="eggNOG" id="COG2972">
    <property type="taxonomic scope" value="Bacteria"/>
</dbReference>
<dbReference type="PRINTS" id="PR00344">
    <property type="entry name" value="BCTRLSENSOR"/>
</dbReference>
<feature type="domain" description="HAMP" evidence="10">
    <location>
        <begin position="39"/>
        <end position="94"/>
    </location>
</feature>
<evidence type="ECO:0000259" key="10">
    <source>
        <dbReference type="PROSITE" id="PS50885"/>
    </source>
</evidence>
<comment type="subcellular location">
    <subcellularLocation>
        <location evidence="2">Membrane</location>
    </subcellularLocation>
</comment>
<feature type="domain" description="Histidine kinase" evidence="9">
    <location>
        <begin position="202"/>
        <end position="317"/>
    </location>
</feature>
<dbReference type="InterPro" id="IPR005467">
    <property type="entry name" value="His_kinase_dom"/>
</dbReference>
<dbReference type="Gene3D" id="3.30.565.10">
    <property type="entry name" value="Histidine kinase-like ATPase, C-terminal domain"/>
    <property type="match status" value="1"/>
</dbReference>
<keyword evidence="12" id="KW-1185">Reference proteome</keyword>
<dbReference type="PROSITE" id="PS50109">
    <property type="entry name" value="HIS_KIN"/>
    <property type="match status" value="1"/>
</dbReference>
<keyword evidence="4" id="KW-0597">Phosphoprotein</keyword>
<sequence>MVVPETQVTASVDTLYLKFFIILLVSVGTSALLITYLYRSFMEPINKLNISMKEVYNGNLDAYVELKEYLRRNEIYDMMVYYNSMLKRINTHIIEGLKADRKKKELELEVLMSQINPHFLYNTLENIVWKSNEAGRPDIGRMAASLGRMYRLSISGGQVIVPMEHEIEHLMAYVKIQKNRYGDSVEFELQTDMAQVHELHSLKILLQPIVENSFLYGTEGLERPMTVRLSIRKRDGWVWIRVIDNGCGMEKERLEQVRSQIKEGRKNTEEKAPRSTGIGLHSAQMRIRLYFGIEDAVSIYSKKGMGTLVVVKIPVITKEDVDENGNLKEKQK</sequence>
<dbReference type="STRING" id="537007.BLAHAN_05988"/>
<dbReference type="KEGG" id="bhan:CGC63_14835"/>
<dbReference type="Pfam" id="PF02518">
    <property type="entry name" value="HATPase_c"/>
    <property type="match status" value="1"/>
</dbReference>
<keyword evidence="5" id="KW-0808">Transferase</keyword>
<evidence type="ECO:0000256" key="7">
    <source>
        <dbReference type="ARBA" id="ARBA00023012"/>
    </source>
</evidence>
<keyword evidence="8" id="KW-0812">Transmembrane</keyword>
<organism evidence="11 12">
    <name type="scientific">Blautia hansenii DSM 20583</name>
    <dbReference type="NCBI Taxonomy" id="537007"/>
    <lineage>
        <taxon>Bacteria</taxon>
        <taxon>Bacillati</taxon>
        <taxon>Bacillota</taxon>
        <taxon>Clostridia</taxon>
        <taxon>Lachnospirales</taxon>
        <taxon>Lachnospiraceae</taxon>
        <taxon>Blautia</taxon>
    </lineage>
</organism>
<protein>
    <recommendedName>
        <fullName evidence="3">histidine kinase</fullName>
        <ecNumber evidence="3">2.7.13.3</ecNumber>
    </recommendedName>
</protein>
<name>C9L9A6_BLAHA</name>
<dbReference type="InterPro" id="IPR004358">
    <property type="entry name" value="Sig_transdc_His_kin-like_C"/>
</dbReference>
<reference evidence="11" key="1">
    <citation type="submission" date="2009-09" db="EMBL/GenBank/DDBJ databases">
        <authorList>
            <person name="Weinstock G."/>
            <person name="Sodergren E."/>
            <person name="Clifton S."/>
            <person name="Fulton L."/>
            <person name="Fulton B."/>
            <person name="Courtney L."/>
            <person name="Fronick C."/>
            <person name="Harrison M."/>
            <person name="Strong C."/>
            <person name="Farmer C."/>
            <person name="Delahaunty K."/>
            <person name="Markovic C."/>
            <person name="Hall O."/>
            <person name="Minx P."/>
            <person name="Tomlinson C."/>
            <person name="Mitreva M."/>
            <person name="Nelson J."/>
            <person name="Hou S."/>
            <person name="Wollam A."/>
            <person name="Pepin K.H."/>
            <person name="Johnson M."/>
            <person name="Bhonagiri V."/>
            <person name="Nash W.E."/>
            <person name="Warren W."/>
            <person name="Chinwalla A."/>
            <person name="Mardis E.R."/>
            <person name="Wilson R.K."/>
        </authorList>
    </citation>
    <scope>NUCLEOTIDE SEQUENCE [LARGE SCALE GENOMIC DNA]</scope>
    <source>
        <strain evidence="11">DSM 20583</strain>
    </source>
</reference>
<evidence type="ECO:0000256" key="1">
    <source>
        <dbReference type="ARBA" id="ARBA00000085"/>
    </source>
</evidence>
<keyword evidence="8" id="KW-1133">Transmembrane helix</keyword>
<evidence type="ECO:0000256" key="3">
    <source>
        <dbReference type="ARBA" id="ARBA00012438"/>
    </source>
</evidence>
<evidence type="ECO:0000256" key="8">
    <source>
        <dbReference type="SAM" id="Phobius"/>
    </source>
</evidence>
<comment type="caution">
    <text evidence="11">The sequence shown here is derived from an EMBL/GenBank/DDBJ whole genome shotgun (WGS) entry which is preliminary data.</text>
</comment>
<dbReference type="SMART" id="SM00304">
    <property type="entry name" value="HAMP"/>
    <property type="match status" value="1"/>
</dbReference>
<accession>C9L9A6</accession>
<dbReference type="PANTHER" id="PTHR34220:SF7">
    <property type="entry name" value="SENSOR HISTIDINE KINASE YPDA"/>
    <property type="match status" value="1"/>
</dbReference>
<dbReference type="EC" id="2.7.13.3" evidence="3"/>
<feature type="transmembrane region" description="Helical" evidence="8">
    <location>
        <begin position="15"/>
        <end position="38"/>
    </location>
</feature>
<dbReference type="InterPro" id="IPR036890">
    <property type="entry name" value="HATPase_C_sf"/>
</dbReference>
<dbReference type="InterPro" id="IPR003660">
    <property type="entry name" value="HAMP_dom"/>
</dbReference>
<evidence type="ECO:0000256" key="4">
    <source>
        <dbReference type="ARBA" id="ARBA00022553"/>
    </source>
</evidence>
<dbReference type="InterPro" id="IPR010559">
    <property type="entry name" value="Sig_transdc_His_kin_internal"/>
</dbReference>
<proteinExistence type="predicted"/>
<keyword evidence="6 11" id="KW-0418">Kinase</keyword>
<evidence type="ECO:0000313" key="11">
    <source>
        <dbReference type="EMBL" id="EEX21252.1"/>
    </source>
</evidence>
<dbReference type="PANTHER" id="PTHR34220">
    <property type="entry name" value="SENSOR HISTIDINE KINASE YPDA"/>
    <property type="match status" value="1"/>
</dbReference>
<comment type="catalytic activity">
    <reaction evidence="1">
        <text>ATP + protein L-histidine = ADP + protein N-phospho-L-histidine.</text>
        <dbReference type="EC" id="2.7.13.3"/>
    </reaction>
</comment>
<dbReference type="RefSeq" id="WP_003022056.1">
    <property type="nucleotide sequence ID" value="NZ_CP022413.2"/>
</dbReference>
<gene>
    <name evidence="11" type="ORF">BLAHAN_05988</name>
</gene>
<dbReference type="SMART" id="SM00387">
    <property type="entry name" value="HATPase_c"/>
    <property type="match status" value="1"/>
</dbReference>
<evidence type="ECO:0000313" key="12">
    <source>
        <dbReference type="Proteomes" id="UP000003755"/>
    </source>
</evidence>
<evidence type="ECO:0000256" key="2">
    <source>
        <dbReference type="ARBA" id="ARBA00004370"/>
    </source>
</evidence>
<dbReference type="Pfam" id="PF00672">
    <property type="entry name" value="HAMP"/>
    <property type="match status" value="1"/>
</dbReference>
<dbReference type="Gene3D" id="6.10.340.10">
    <property type="match status" value="1"/>
</dbReference>
<dbReference type="HOGENOM" id="CLU_020473_2_1_9"/>
<dbReference type="InterPro" id="IPR003594">
    <property type="entry name" value="HATPase_dom"/>
</dbReference>
<dbReference type="InterPro" id="IPR050640">
    <property type="entry name" value="Bact_2-comp_sensor_kinase"/>
</dbReference>
<evidence type="ECO:0000256" key="5">
    <source>
        <dbReference type="ARBA" id="ARBA00022679"/>
    </source>
</evidence>
<dbReference type="SUPFAM" id="SSF55874">
    <property type="entry name" value="ATPase domain of HSP90 chaperone/DNA topoisomerase II/histidine kinase"/>
    <property type="match status" value="1"/>
</dbReference>
<dbReference type="PROSITE" id="PS50885">
    <property type="entry name" value="HAMP"/>
    <property type="match status" value="1"/>
</dbReference>
<dbReference type="GO" id="GO:0000155">
    <property type="term" value="F:phosphorelay sensor kinase activity"/>
    <property type="evidence" value="ECO:0007669"/>
    <property type="project" value="InterPro"/>
</dbReference>
<keyword evidence="7" id="KW-0902">Two-component regulatory system</keyword>
<evidence type="ECO:0000259" key="9">
    <source>
        <dbReference type="PROSITE" id="PS50109"/>
    </source>
</evidence>
<dbReference type="Proteomes" id="UP000003755">
    <property type="component" value="Unassembled WGS sequence"/>
</dbReference>
<dbReference type="EMBL" id="ABYU02000027">
    <property type="protein sequence ID" value="EEX21252.1"/>
    <property type="molecule type" value="Genomic_DNA"/>
</dbReference>
<keyword evidence="8" id="KW-0472">Membrane</keyword>